<feature type="signal peptide" evidence="1">
    <location>
        <begin position="1"/>
        <end position="24"/>
    </location>
</feature>
<organism evidence="2 3">
    <name type="scientific">Jimgerdemannia flammicorona</name>
    <dbReference type="NCBI Taxonomy" id="994334"/>
    <lineage>
        <taxon>Eukaryota</taxon>
        <taxon>Fungi</taxon>
        <taxon>Fungi incertae sedis</taxon>
        <taxon>Mucoromycota</taxon>
        <taxon>Mucoromycotina</taxon>
        <taxon>Endogonomycetes</taxon>
        <taxon>Endogonales</taxon>
        <taxon>Endogonaceae</taxon>
        <taxon>Jimgerdemannia</taxon>
    </lineage>
</organism>
<keyword evidence="1" id="KW-0732">Signal</keyword>
<protein>
    <recommendedName>
        <fullName evidence="4">Ricin B lectin domain-containing protein</fullName>
    </recommendedName>
</protein>
<accession>A0A433Q9E6</accession>
<evidence type="ECO:0000313" key="3">
    <source>
        <dbReference type="Proteomes" id="UP000274822"/>
    </source>
</evidence>
<dbReference type="Proteomes" id="UP000274822">
    <property type="component" value="Unassembled WGS sequence"/>
</dbReference>
<dbReference type="AlphaFoldDB" id="A0A433Q9E6"/>
<keyword evidence="3" id="KW-1185">Reference proteome</keyword>
<evidence type="ECO:0000313" key="2">
    <source>
        <dbReference type="EMBL" id="RUS26416.1"/>
    </source>
</evidence>
<evidence type="ECO:0008006" key="4">
    <source>
        <dbReference type="Google" id="ProtNLM"/>
    </source>
</evidence>
<gene>
    <name evidence="2" type="ORF">BC938DRAFT_470793</name>
</gene>
<name>A0A433Q9E6_9FUNG</name>
<sequence>MINISNLVLTAAVVAISLFQLSAAMCKGGIAHDGQIVGDAIVKSGKAFATGNYSFKSVSTGKYLQMQNPGNLVTPVTIAKVDDSTTWQVMNHETVYHSIHHLNNVKHPKCFGARWVKPPGCDDAVVLWQCEVDMGKRKRSLGKRYQPIRSDKELWLFVPVKNTTTKGAYLIVATAHLFDMTPACVVPVKVSGGTQLDSCLKPNAYWYINKQK</sequence>
<proteinExistence type="predicted"/>
<comment type="caution">
    <text evidence="2">The sequence shown here is derived from an EMBL/GenBank/DDBJ whole genome shotgun (WGS) entry which is preliminary data.</text>
</comment>
<evidence type="ECO:0000256" key="1">
    <source>
        <dbReference type="SAM" id="SignalP"/>
    </source>
</evidence>
<reference evidence="2 3" key="1">
    <citation type="journal article" date="2018" name="New Phytol.">
        <title>Phylogenomics of Endogonaceae and evolution of mycorrhizas within Mucoromycota.</title>
        <authorList>
            <person name="Chang Y."/>
            <person name="Desiro A."/>
            <person name="Na H."/>
            <person name="Sandor L."/>
            <person name="Lipzen A."/>
            <person name="Clum A."/>
            <person name="Barry K."/>
            <person name="Grigoriev I.V."/>
            <person name="Martin F.M."/>
            <person name="Stajich J.E."/>
            <person name="Smith M.E."/>
            <person name="Bonito G."/>
            <person name="Spatafora J.W."/>
        </authorList>
    </citation>
    <scope>NUCLEOTIDE SEQUENCE [LARGE SCALE GENOMIC DNA]</scope>
    <source>
        <strain evidence="2 3">AD002</strain>
    </source>
</reference>
<dbReference type="EMBL" id="RBNJ01010492">
    <property type="protein sequence ID" value="RUS26416.1"/>
    <property type="molecule type" value="Genomic_DNA"/>
</dbReference>
<feature type="chain" id="PRO_5019184195" description="Ricin B lectin domain-containing protein" evidence="1">
    <location>
        <begin position="25"/>
        <end position="212"/>
    </location>
</feature>